<gene>
    <name evidence="2" type="ORF">DH2020_042411</name>
</gene>
<evidence type="ECO:0000313" key="3">
    <source>
        <dbReference type="Proteomes" id="UP001318860"/>
    </source>
</evidence>
<protein>
    <submittedName>
        <fullName evidence="2">Uncharacterized protein</fullName>
    </submittedName>
</protein>
<keyword evidence="3" id="KW-1185">Reference proteome</keyword>
<reference evidence="2 3" key="1">
    <citation type="journal article" date="2021" name="Comput. Struct. Biotechnol. J.">
        <title>De novo genome assembly of the potent medicinal plant Rehmannia glutinosa using nanopore technology.</title>
        <authorList>
            <person name="Ma L."/>
            <person name="Dong C."/>
            <person name="Song C."/>
            <person name="Wang X."/>
            <person name="Zheng X."/>
            <person name="Niu Y."/>
            <person name="Chen S."/>
            <person name="Feng W."/>
        </authorList>
    </citation>
    <scope>NUCLEOTIDE SEQUENCE [LARGE SCALE GENOMIC DNA]</scope>
    <source>
        <strain evidence="2">DH-2019</strain>
    </source>
</reference>
<sequence>MLVAEPKAIAKHREKEKSPSPTSSMLWPDEDNRICCTLWEEYVDVILPYLDQHSLEALVMILQICRGEGTQRDTRSNNSARSISHVSYPVARSIPDDLTSGESPFRLIDQLYANEERDDWQDIPDELAALVDKKVLFKVQVKADQGHCFGVFSVMRLTIDHALLKQYFTFDIDSQDQRRGAKTPVPPWGSKNGTTESGVYALCSAVGGQCAESAKRIAATQSWQKRRTPYVVEQCARSKVARHATVDPLEGCLTQSLVQGMDYDFGDIDLLDYVLSLDATQVDTSKGLKESLGDTVIEKIPKVTSESGTKLDESRMLGKDEPTPIQQKDERYRGNKENGMRIPTTYSTSFD</sequence>
<organism evidence="2 3">
    <name type="scientific">Rehmannia glutinosa</name>
    <name type="common">Chinese foxglove</name>
    <dbReference type="NCBI Taxonomy" id="99300"/>
    <lineage>
        <taxon>Eukaryota</taxon>
        <taxon>Viridiplantae</taxon>
        <taxon>Streptophyta</taxon>
        <taxon>Embryophyta</taxon>
        <taxon>Tracheophyta</taxon>
        <taxon>Spermatophyta</taxon>
        <taxon>Magnoliopsida</taxon>
        <taxon>eudicotyledons</taxon>
        <taxon>Gunneridae</taxon>
        <taxon>Pentapetalae</taxon>
        <taxon>asterids</taxon>
        <taxon>lamiids</taxon>
        <taxon>Lamiales</taxon>
        <taxon>Orobanchaceae</taxon>
        <taxon>Rehmannieae</taxon>
        <taxon>Rehmannia</taxon>
    </lineage>
</organism>
<accession>A0ABR0UMF5</accession>
<dbReference type="EMBL" id="JABTTQ020002445">
    <property type="protein sequence ID" value="KAK6123844.1"/>
    <property type="molecule type" value="Genomic_DNA"/>
</dbReference>
<feature type="region of interest" description="Disordered" evidence="1">
    <location>
        <begin position="1"/>
        <end position="26"/>
    </location>
</feature>
<evidence type="ECO:0000313" key="2">
    <source>
        <dbReference type="EMBL" id="KAK6123844.1"/>
    </source>
</evidence>
<evidence type="ECO:0000256" key="1">
    <source>
        <dbReference type="SAM" id="MobiDB-lite"/>
    </source>
</evidence>
<proteinExistence type="predicted"/>
<dbReference type="Proteomes" id="UP001318860">
    <property type="component" value="Unassembled WGS sequence"/>
</dbReference>
<feature type="compositionally biased region" description="Basic and acidic residues" evidence="1">
    <location>
        <begin position="309"/>
        <end position="339"/>
    </location>
</feature>
<name>A0ABR0UMF5_REHGL</name>
<comment type="caution">
    <text evidence="2">The sequence shown here is derived from an EMBL/GenBank/DDBJ whole genome shotgun (WGS) entry which is preliminary data.</text>
</comment>
<feature type="region of interest" description="Disordered" evidence="1">
    <location>
        <begin position="304"/>
        <end position="351"/>
    </location>
</feature>